<keyword evidence="5" id="KW-0676">Redox-active center</keyword>
<dbReference type="GO" id="GO:0045454">
    <property type="term" value="P:cell redox homeostasis"/>
    <property type="evidence" value="ECO:0007669"/>
    <property type="project" value="TreeGrafter"/>
</dbReference>
<dbReference type="CDD" id="cd02947">
    <property type="entry name" value="TRX_family"/>
    <property type="match status" value="1"/>
</dbReference>
<dbReference type="PANTHER" id="PTHR45663:SF11">
    <property type="entry name" value="GEO12009P1"/>
    <property type="match status" value="1"/>
</dbReference>
<proteinExistence type="inferred from homology"/>
<evidence type="ECO:0000256" key="3">
    <source>
        <dbReference type="ARBA" id="ARBA00022982"/>
    </source>
</evidence>
<keyword evidence="4" id="KW-1015">Disulfide bond</keyword>
<evidence type="ECO:0000313" key="7">
    <source>
        <dbReference type="EMBL" id="OQP63860.1"/>
    </source>
</evidence>
<evidence type="ECO:0000313" key="8">
    <source>
        <dbReference type="Proteomes" id="UP000192796"/>
    </source>
</evidence>
<dbReference type="GO" id="GO:0015035">
    <property type="term" value="F:protein-disulfide reductase activity"/>
    <property type="evidence" value="ECO:0007669"/>
    <property type="project" value="InterPro"/>
</dbReference>
<accession>A0A1V9FZV5</accession>
<dbReference type="PANTHER" id="PTHR45663">
    <property type="entry name" value="GEO12009P1"/>
    <property type="match status" value="1"/>
</dbReference>
<dbReference type="Proteomes" id="UP000192796">
    <property type="component" value="Unassembled WGS sequence"/>
</dbReference>
<dbReference type="Pfam" id="PF00085">
    <property type="entry name" value="Thioredoxin"/>
    <property type="match status" value="1"/>
</dbReference>
<dbReference type="AlphaFoldDB" id="A0A1V9FZV5"/>
<keyword evidence="8" id="KW-1185">Reference proteome</keyword>
<dbReference type="InterPro" id="IPR036249">
    <property type="entry name" value="Thioredoxin-like_sf"/>
</dbReference>
<keyword evidence="2" id="KW-0813">Transport</keyword>
<dbReference type="GO" id="GO:0005829">
    <property type="term" value="C:cytosol"/>
    <property type="evidence" value="ECO:0007669"/>
    <property type="project" value="TreeGrafter"/>
</dbReference>
<comment type="caution">
    <text evidence="7">The sequence shown here is derived from an EMBL/GenBank/DDBJ whole genome shotgun (WGS) entry which is preliminary data.</text>
</comment>
<dbReference type="SUPFAM" id="SSF52833">
    <property type="entry name" value="Thioredoxin-like"/>
    <property type="match status" value="1"/>
</dbReference>
<reference evidence="7 8" key="1">
    <citation type="submission" date="2016-03" db="EMBL/GenBank/DDBJ databases">
        <title>Niastella vici sp. nov., isolated from farmland soil.</title>
        <authorList>
            <person name="Chen L."/>
            <person name="Wang D."/>
            <person name="Yang S."/>
            <person name="Wang G."/>
        </authorList>
    </citation>
    <scope>NUCLEOTIDE SEQUENCE [LARGE SCALE GENOMIC DNA]</scope>
    <source>
        <strain evidence="7 8">DJ57</strain>
    </source>
</reference>
<evidence type="ECO:0000256" key="4">
    <source>
        <dbReference type="ARBA" id="ARBA00023157"/>
    </source>
</evidence>
<keyword evidence="3" id="KW-0249">Electron transport</keyword>
<dbReference type="PIRSF" id="PIRSF000077">
    <property type="entry name" value="Thioredoxin"/>
    <property type="match status" value="1"/>
</dbReference>
<sequence>MNNFESYIQGTIPVVVEFYADWSESCKLMEPILQEVKEIAGERAITVRIDVDKNHEIAEQYQIYTVPSVAIFKEGYMIWHKNGITAAHEILDHLLLEIE</sequence>
<evidence type="ECO:0000259" key="6">
    <source>
        <dbReference type="PROSITE" id="PS51352"/>
    </source>
</evidence>
<dbReference type="InterPro" id="IPR005746">
    <property type="entry name" value="Thioredoxin"/>
</dbReference>
<evidence type="ECO:0000256" key="5">
    <source>
        <dbReference type="ARBA" id="ARBA00023284"/>
    </source>
</evidence>
<evidence type="ECO:0000256" key="1">
    <source>
        <dbReference type="ARBA" id="ARBA00008987"/>
    </source>
</evidence>
<name>A0A1V9FZV5_9BACT</name>
<dbReference type="OrthoDB" id="9790390at2"/>
<gene>
    <name evidence="7" type="ORF">A3860_23265</name>
</gene>
<organism evidence="7 8">
    <name type="scientific">Niastella vici</name>
    <dbReference type="NCBI Taxonomy" id="1703345"/>
    <lineage>
        <taxon>Bacteria</taxon>
        <taxon>Pseudomonadati</taxon>
        <taxon>Bacteroidota</taxon>
        <taxon>Chitinophagia</taxon>
        <taxon>Chitinophagales</taxon>
        <taxon>Chitinophagaceae</taxon>
        <taxon>Niastella</taxon>
    </lineage>
</organism>
<feature type="domain" description="Thioredoxin" evidence="6">
    <location>
        <begin position="1"/>
        <end position="99"/>
    </location>
</feature>
<dbReference type="InterPro" id="IPR013766">
    <property type="entry name" value="Thioredoxin_domain"/>
</dbReference>
<protein>
    <recommendedName>
        <fullName evidence="6">Thioredoxin domain-containing protein</fullName>
    </recommendedName>
</protein>
<dbReference type="RefSeq" id="WP_081147524.1">
    <property type="nucleotide sequence ID" value="NZ_LVYD01000044.1"/>
</dbReference>
<dbReference type="EMBL" id="LVYD01000044">
    <property type="protein sequence ID" value="OQP63860.1"/>
    <property type="molecule type" value="Genomic_DNA"/>
</dbReference>
<dbReference type="Gene3D" id="3.40.30.10">
    <property type="entry name" value="Glutaredoxin"/>
    <property type="match status" value="1"/>
</dbReference>
<evidence type="ECO:0000256" key="2">
    <source>
        <dbReference type="ARBA" id="ARBA00022448"/>
    </source>
</evidence>
<dbReference type="STRING" id="1703345.A3860_23265"/>
<comment type="similarity">
    <text evidence="1">Belongs to the thioredoxin family.</text>
</comment>
<dbReference type="PROSITE" id="PS51352">
    <property type="entry name" value="THIOREDOXIN_2"/>
    <property type="match status" value="1"/>
</dbReference>